<keyword evidence="3" id="KW-0012">Acyltransferase</keyword>
<name>A0A7T5EJU0_9BACL</name>
<dbReference type="KEGG" id="bcop:JD108_18885"/>
<proteinExistence type="inferred from homology"/>
<dbReference type="Pfam" id="PF20085">
    <property type="entry name" value="TGL"/>
    <property type="match status" value="1"/>
</dbReference>
<dbReference type="InterPro" id="IPR020916">
    <property type="entry name" value="Gln_gamma-glutamylTfrase_bac"/>
</dbReference>
<keyword evidence="1 3" id="KW-0808">Transferase</keyword>
<dbReference type="NCBIfam" id="NF002869">
    <property type="entry name" value="PRK03187.1"/>
    <property type="match status" value="1"/>
</dbReference>
<keyword evidence="2" id="KW-0749">Sporulation</keyword>
<dbReference type="EMBL" id="CP066308">
    <property type="protein sequence ID" value="QQE73901.1"/>
    <property type="molecule type" value="Genomic_DNA"/>
</dbReference>
<dbReference type="RefSeq" id="WP_198827498.1">
    <property type="nucleotide sequence ID" value="NZ_CP066308.1"/>
</dbReference>
<accession>A0A7T5EJU0</accession>
<evidence type="ECO:0000256" key="2">
    <source>
        <dbReference type="ARBA" id="ARBA00022969"/>
    </source>
</evidence>
<reference evidence="4" key="2">
    <citation type="submission" date="2021-04" db="EMBL/GenBank/DDBJ databases">
        <title>Brevibacillus composti FJAT-54423, complete genome.</title>
        <authorList>
            <person name="Tang R."/>
        </authorList>
    </citation>
    <scope>NUCLEOTIDE SEQUENCE</scope>
    <source>
        <strain evidence="4">FJAT-54424</strain>
    </source>
</reference>
<dbReference type="Proteomes" id="UP000677234">
    <property type="component" value="Chromosome"/>
</dbReference>
<reference evidence="3 5" key="1">
    <citation type="submission" date="2020-12" db="EMBL/GenBank/DDBJ databases">
        <title>strain FJAT-54423T represents a novel species of the genus Brevibacillus.</title>
        <authorList>
            <person name="Tang R."/>
        </authorList>
    </citation>
    <scope>NUCLEOTIDE SEQUENCE [LARGE SCALE GENOMIC DNA]</scope>
    <source>
        <strain evidence="3 5">FJAT-54423</strain>
    </source>
</reference>
<keyword evidence="6" id="KW-1185">Reference proteome</keyword>
<sequence>MIRIAGMPADPASLAREWQVNHVQQEILQRMARGPEVFDYPAADFLRFELRLRGQIVISAQQLYRSGLAFATFEETRCHLTYWERTDFGGCQLRPQVPPSVAIEDIFRNGRSYALECATAMVIILYHAVMQTIRRSDFDRMFQNLLLYDWRYDPDLQLTTAPTQTFLPGDILYFDNPDHLPETPEWQGENAVFLGNGLYYGHGVGIHDAEGIIRHLNDRRRPGALRTAHLLNQATRPGFGYLAQFEDPSAHARLIGGAGPAYEELIRAEIGLMAWEG</sequence>
<evidence type="ECO:0000256" key="1">
    <source>
        <dbReference type="ARBA" id="ARBA00022679"/>
    </source>
</evidence>
<protein>
    <submittedName>
        <fullName evidence="3">Protein-glutamine gamma-glutamyltransferase</fullName>
        <ecNumber evidence="3">2.3.2.13</ecNumber>
    </submittedName>
</protein>
<dbReference type="Proteomes" id="UP000595847">
    <property type="component" value="Chromosome"/>
</dbReference>
<evidence type="ECO:0000313" key="3">
    <source>
        <dbReference type="EMBL" id="QQE73901.1"/>
    </source>
</evidence>
<evidence type="ECO:0000313" key="4">
    <source>
        <dbReference type="EMBL" id="QUO40986.1"/>
    </source>
</evidence>
<dbReference type="HAMAP" id="MF_00727">
    <property type="entry name" value="Tgl"/>
    <property type="match status" value="1"/>
</dbReference>
<dbReference type="EMBL" id="CP073708">
    <property type="protein sequence ID" value="QUO40986.1"/>
    <property type="molecule type" value="Genomic_DNA"/>
</dbReference>
<dbReference type="AlphaFoldDB" id="A0A7T5EJU0"/>
<evidence type="ECO:0000313" key="6">
    <source>
        <dbReference type="Proteomes" id="UP000677234"/>
    </source>
</evidence>
<evidence type="ECO:0000313" key="5">
    <source>
        <dbReference type="Proteomes" id="UP000595847"/>
    </source>
</evidence>
<dbReference type="GO" id="GO:0003810">
    <property type="term" value="F:protein-glutamine gamma-glutamyltransferase activity"/>
    <property type="evidence" value="ECO:0007669"/>
    <property type="project" value="UniProtKB-EC"/>
</dbReference>
<dbReference type="EC" id="2.3.2.13" evidence="3"/>
<organism evidence="3 5">
    <name type="scientific">Brevibacillus composti</name>
    <dbReference type="NCBI Taxonomy" id="2796470"/>
    <lineage>
        <taxon>Bacteria</taxon>
        <taxon>Bacillati</taxon>
        <taxon>Bacillota</taxon>
        <taxon>Bacilli</taxon>
        <taxon>Bacillales</taxon>
        <taxon>Paenibacillaceae</taxon>
        <taxon>Brevibacillus</taxon>
    </lineage>
</organism>
<gene>
    <name evidence="3" type="ORF">JD108_18885</name>
    <name evidence="4" type="ORF">KDJ56_18825</name>
</gene>
<dbReference type="GO" id="GO:0030435">
    <property type="term" value="P:sporulation resulting in formation of a cellular spore"/>
    <property type="evidence" value="ECO:0007669"/>
    <property type="project" value="UniProtKB-KW"/>
</dbReference>